<protein>
    <submittedName>
        <fullName evidence="1">Uncharacterized protein</fullName>
    </submittedName>
</protein>
<dbReference type="Proteomes" id="UP000054776">
    <property type="component" value="Unassembled WGS sequence"/>
</dbReference>
<evidence type="ECO:0000313" key="1">
    <source>
        <dbReference type="EMBL" id="KRY33818.1"/>
    </source>
</evidence>
<comment type="caution">
    <text evidence="1">The sequence shown here is derived from an EMBL/GenBank/DDBJ whole genome shotgun (WGS) entry which is preliminary data.</text>
</comment>
<dbReference type="InParanoid" id="A0A0V1B9Z2"/>
<organism evidence="1 2">
    <name type="scientific">Trichinella spiralis</name>
    <name type="common">Trichina worm</name>
    <dbReference type="NCBI Taxonomy" id="6334"/>
    <lineage>
        <taxon>Eukaryota</taxon>
        <taxon>Metazoa</taxon>
        <taxon>Ecdysozoa</taxon>
        <taxon>Nematoda</taxon>
        <taxon>Enoplea</taxon>
        <taxon>Dorylaimia</taxon>
        <taxon>Trichinellida</taxon>
        <taxon>Trichinellidae</taxon>
        <taxon>Trichinella</taxon>
    </lineage>
</organism>
<proteinExistence type="predicted"/>
<dbReference type="OrthoDB" id="5871362at2759"/>
<dbReference type="EMBL" id="JYDH01000076">
    <property type="protein sequence ID" value="KRY33818.1"/>
    <property type="molecule type" value="Genomic_DNA"/>
</dbReference>
<sequence length="70" mass="8516">MTDLTKFYYDFSQLVSCDVIKWFSAEKIEMSKMLRSEKRQDEEEEEEAMLVGRHRLTDRLVNPTRILEWL</sequence>
<dbReference type="AlphaFoldDB" id="A0A0V1B9Z2"/>
<evidence type="ECO:0000313" key="2">
    <source>
        <dbReference type="Proteomes" id="UP000054776"/>
    </source>
</evidence>
<name>A0A0V1B9Z2_TRISP</name>
<keyword evidence="2" id="KW-1185">Reference proteome</keyword>
<gene>
    <name evidence="1" type="ORF">T01_4926</name>
</gene>
<accession>A0A0V1B9Z2</accession>
<reference evidence="1 2" key="1">
    <citation type="submission" date="2015-01" db="EMBL/GenBank/DDBJ databases">
        <title>Evolution of Trichinella species and genotypes.</title>
        <authorList>
            <person name="Korhonen P.K."/>
            <person name="Edoardo P."/>
            <person name="Giuseppe L.R."/>
            <person name="Gasser R.B."/>
        </authorList>
    </citation>
    <scope>NUCLEOTIDE SEQUENCE [LARGE SCALE GENOMIC DNA]</scope>
    <source>
        <strain evidence="1">ISS3</strain>
    </source>
</reference>